<protein>
    <submittedName>
        <fullName evidence="1">Acetyltransferase</fullName>
    </submittedName>
</protein>
<keyword evidence="1" id="KW-0808">Transferase</keyword>
<dbReference type="Gene3D" id="3.40.630.30">
    <property type="match status" value="1"/>
</dbReference>
<keyword evidence="2" id="KW-1185">Reference proteome</keyword>
<sequence length="98" mass="10905">MTKKLNGISKNANTIKVYLVGQIAKNFSISKNTIKLNGIFTYVKSIILTVKTLIGGRVIALECENNTKLIELYTSNGFKELPKKEGEKNTLITMILNN</sequence>
<organism evidence="1 2">
    <name type="scientific">Xenorhabdus stockiae</name>
    <dbReference type="NCBI Taxonomy" id="351614"/>
    <lineage>
        <taxon>Bacteria</taxon>
        <taxon>Pseudomonadati</taxon>
        <taxon>Pseudomonadota</taxon>
        <taxon>Gammaproteobacteria</taxon>
        <taxon>Enterobacterales</taxon>
        <taxon>Morganellaceae</taxon>
        <taxon>Xenorhabdus</taxon>
    </lineage>
</organism>
<name>A0A2D0KVL8_9GAMM</name>
<evidence type="ECO:0000313" key="2">
    <source>
        <dbReference type="Proteomes" id="UP000222366"/>
    </source>
</evidence>
<dbReference type="Proteomes" id="UP000222366">
    <property type="component" value="Unassembled WGS sequence"/>
</dbReference>
<reference evidence="1 2" key="1">
    <citation type="journal article" date="2017" name="Nat. Microbiol.">
        <title>Natural product diversity associated with the nematode symbionts Photorhabdus and Xenorhabdus.</title>
        <authorList>
            <person name="Tobias N.J."/>
            <person name="Wolff H."/>
            <person name="Djahanschiri B."/>
            <person name="Grundmann F."/>
            <person name="Kronenwerth M."/>
            <person name="Shi Y.M."/>
            <person name="Simonyi S."/>
            <person name="Grun P."/>
            <person name="Shapiro-Ilan D."/>
            <person name="Pidot S.J."/>
            <person name="Stinear T.P."/>
            <person name="Ebersberger I."/>
            <person name="Bode H.B."/>
        </authorList>
    </citation>
    <scope>NUCLEOTIDE SEQUENCE [LARGE SCALE GENOMIC DNA]</scope>
    <source>
        <strain evidence="1 2">DSM 17904</strain>
    </source>
</reference>
<dbReference type="GO" id="GO:0016740">
    <property type="term" value="F:transferase activity"/>
    <property type="evidence" value="ECO:0007669"/>
    <property type="project" value="UniProtKB-KW"/>
</dbReference>
<proteinExistence type="predicted"/>
<gene>
    <name evidence="1" type="ORF">Xsto_00378</name>
</gene>
<dbReference type="AlphaFoldDB" id="A0A2D0KVL8"/>
<comment type="caution">
    <text evidence="1">The sequence shown here is derived from an EMBL/GenBank/DDBJ whole genome shotgun (WGS) entry which is preliminary data.</text>
</comment>
<accession>A0A2D0KVL8</accession>
<evidence type="ECO:0000313" key="1">
    <source>
        <dbReference type="EMBL" id="PHM67496.1"/>
    </source>
</evidence>
<dbReference type="EMBL" id="NJAJ01000003">
    <property type="protein sequence ID" value="PHM67496.1"/>
    <property type="molecule type" value="Genomic_DNA"/>
</dbReference>